<feature type="domain" description="Laminin G" evidence="15">
    <location>
        <begin position="1294"/>
        <end position="1504"/>
    </location>
</feature>
<feature type="chain" id="PRO_5035461524" evidence="14">
    <location>
        <begin position="22"/>
        <end position="6264"/>
    </location>
</feature>
<keyword evidence="6" id="KW-0677">Repeat</keyword>
<dbReference type="EMBL" id="OV696687">
    <property type="protein sequence ID" value="CAH1253736.1"/>
    <property type="molecule type" value="Genomic_DNA"/>
</dbReference>
<dbReference type="PROSITE" id="PS50912">
    <property type="entry name" value="EAR"/>
    <property type="match status" value="6"/>
</dbReference>
<feature type="transmembrane region" description="Helical" evidence="13">
    <location>
        <begin position="6059"/>
        <end position="6079"/>
    </location>
</feature>
<feature type="domain" description="G-protein coupled receptors family 2 profile 2" evidence="18">
    <location>
        <begin position="5858"/>
        <end position="6111"/>
    </location>
</feature>
<dbReference type="Pfam" id="PF00002">
    <property type="entry name" value="7tm_2"/>
    <property type="match status" value="1"/>
</dbReference>
<evidence type="ECO:0000256" key="2">
    <source>
        <dbReference type="ARBA" id="ARBA00004141"/>
    </source>
</evidence>
<sequence length="6264" mass="675801">MQPSVWILCVLSCLWSCGVQGQSIISLPVTDITTPEEPGAFVQVQVEKAGTTTQEVSVSIEIVGGSQDFVGSSQILQFPAGIPETLTVTFAINDDDIPEAEEVFTFTLSLLGSPSQVTIGNPNSGTITILANDDAFGIVGFSMAESLIVPELSDGDNPVVFTLMRARGTADTVYAGFQITGPSPLTDWSQYSGNVSLPPGQDLVNFTVRLLVDNLPEEEEVFQVELTAVTGGANINQSASMVRVTIPANDSPVRFRHSTYYVNETAGSVTLSVTRGLDENDIRAGPDSDTVVVRYNAVSGSARLGEDFNTSDTPTISFGAGVYEDEFSIPIIDDGIPEIDENFTISLAISSGDAVLATPHVATVVIVANDDHNGRLSLDRTSRAVDEDGTGEFVAFTVTREAGTYGAVSVMWELRRDDANTDHIANDIGPTNGTVNLQDGERSQDILLTVVDDNIPEEAETYTLTLLPSSVTGGATVEGPDEGQLVIRDSDDVYGRMNFAPAGQQDIVTNGDVRSLQLVVLRGGGTVGTVTVSYVAQYYSPAGQVQTGILNSTSGSLTYRPGESQQQLELQVNRDAFLQVGGSFQVFLQDPNVDITPAVPASSPRLGERANLTLAVTDDIANGEVGFTDVTERRVQEPDGPGSQTIVLTVEREGTLGSATVYWIMESATDMTSDARPQSGTLLFLEGESLKNISIDILPDDIAETDETFTARLQRVEPSSTQKLKPGFDTVNVVIEENDDAGGIFSFSDGTAGSFVVQEGDLIVVTITRDGGTLVPRTVQYTIEPDGEDNFLGGVGVVLFEVGETSHTVTIQAKQDGVPELNETYTLGLRSFSGQDQAASVIGSPNIISISVLENDDPYGVFSFADTDVTISESTSSDEYTASFRVDRNRGVFGPASVSWYVSPNNTADLSPVAGVLQFADGERMKMLELQSLPDMIPEDDESFTIILTEPTNGASLGAPSTSTVTVTHNDDAVYFSDPEVYIDEPGTATLTIRRNGSANYVSSVQYRTAEDTANEFDFQFTNGTITFGVGEREKQLVVTALDDDRPETNEMFLVELFAATGDTVVYGNTAARVYIRASDDPNGVFSFAPAELQQVAPGEGVTVNFTVVRDRGFWGEVQVWYQFYDMSGSPVPIGEEFNNTSGYITFAEGEIELPISALVLADNIPEFPKNYTLRLVNATGGSPGPGGELATENLEAILTIPTNDDPYGRFMFPDDSSMVDIAEDFLPGDEDSTGANFTIERAQGAVGDVELVWEILPPSLASALPKVYDLFMLGTYTSAVQQRPGRDKTGTLALYFTGSDGSYLQVSEEYHPTEAEIRSGFTMSTWVRPDVDTDGMVISKTSPDGEKHYYSLKLRTTVNDTALWFRYSVPGNPENQVLSYSTNQVTQDGRWHHMAVTVGNGMVDFYIDGLQTGGTASVHLNSTSPSIGLDSTTSPQALEGGVQTIDDEVGALFVGAVSPGSGNFTGSMQDVRIYARKLTSREISSLADSEAAESLGPVSGYFSYPEGVRLQSAHLQSVQDDIPEQNEVFTMVIISGKGGANVSPVYGHATVTVLKSDNANGLFGFYGPCTPNPTSEGINISCPVTRSRGTFDSVTVSWVIRQVSPTVSTDVQDFVYSNNSIVFPMDVTQMNITVEVFDEMIPELDESFQVVLSQVESGDGVEGSTPTSGASISREAAVNNITVVENDYPYGLFQFSLGSQPASGDPVIPPATKNLTKYIAEEAGTVTLLVVRAQGSVGAVSVEYNAISNTASTSADFQNAVGELQFRDQERFKTIQIGIIDDNIAELDETFTVELTNPTGGGAVLDTGRFMTVVIEASDGAYGTVQFADNSLVRTANEDDGGASVVSLEVVRTGDALGGVTVFWEVESDPGMDLADNNGTVYIPPGQMSAVFNLTINSDDDPELDEEFVVRLVNFSAGRPGDVNKQSAVVTVLANDDPYGVFLFDATSQPVYVEEENTTVTLMVVRDGGQMGDVQVYYRTLRNGDNPPGLPVVAGRASEAEDFQYQESYVDFPAGTNSTEIHINIFDDTIPEGDESVFVQLLRAELRSGGQQRPVAGSPSVGMLGEAIGEIIIQQNDNANGILQLSATSVMVDEDVIGPFLNVTRTAGAFGRVSVRFRTTPGTARPDDYNIIASDIILSDGEVTKMVPIEIVDDLDPELQEMFTVELLSTGLTGGAVLGNITQTLVTIDKSDDPHGVFSFEVNSHTVAEPESGTTSLQLTVLRSGGAMGTVTVDWTGTINGITASDDIRPVSGVLNFVSNDREESFMVEVLSDSVPEDDEVVEITLVKTTVTTEDGQEANIDPSQGVSRITIPANDNPHGVVQFASSGFHVQESLVGENTALIRVNRSYGTFGDLSLYYSTGMTDLIEIAGQMGRTVMSYFSSAVQGSIINAPTTFVDVSGESNPLEACARVCLLERACSSFQYSSADRNCSWMVAVDSSQVDTTVTGTDYYQKDTVDANELYASQAQPGVDFVSHQSDVITFPGGLPFFDIPIQIINDTVPELDESFLVQLLRVELAGGASAVPENNPRLGAVAVTTVTIETNDAANGQFVIYSSRLGQGAQSIEVEETSQSVELVVERIGGTIGEVRVTWAVAGGTANTDDYRSSGGALTYQEGETKKYVIVGIVDDVNPEVTETIFVQLQNPLGGATIDPAQSSFTISILANDNVAGRVGFSTNSRSILGQEGQALQLEVVRNSAAGRVTVPWHIEERQRNILQQGFAEVNGTVVFEDGIFSVNITLHVLDDQVPETSEEYQIVLSEPQTEGVTVGGSAVLDPVGSTAVISILASNEPHGVVGLAASSKLVSTPEGNITIQLFLDRKFGAIGTIRVYYEIMNGSTVVLNSDVALATPMEDFTAEVGYVDMTDGMTSTTIGIDILEDDIPELVEVFLVNITEVELIHPNTSTYPPQLDEGSTLATVSIDANDGTKGVMIFPAGSASIFVEERDQNLTLMVLRDRGTYGDVSVIYYPQNRQASLGDDYFLDTETLFYTDGENLHNITVSIFDDDIPEGDEVFEVVLSLPSPGLELGQPSKAIITILANDDAQGIISFETSANVSLNEATMESTANSVAQLRIVRGPGTFGEVTVQYTVRHLDGSAGVMDLLPTDGFVRFLPMEDVAILEISAVMDNLPEFAETFVVTLVDPSGGAKLSDMTTVYITVEANDFPYGRIDIYPSNLPNRTSVLEVEEDVGTVSLQVERSKGMLGTVSVRWQTRGVSAVSTAGSDTVLALSQTFEGRGIRDFHTFTVNGDTYFVVVSDDQKGALSSPVGSDGSSDETQFTLTTLYKWQGAFVPVQSIETDGGSSCTSFSIDGSRYLAVANYGSAGRFQAMSRIYRVTSNGTLLVVQNMNTLGARDIAYFSSAGSHYLVVANYMDNAQRTSINSQVFQWTAGQFVPVQGIPTFGASALEIFQIGNQLYLAIANHYDSSQQNFQITSAIYRWGGSGFDTSNPQTINTLGATDVESFQINSDTYVVFTNSRDNGGTTSVTSIVYRFDSQSSRFLVHQNINTYSAQAAQAYAAPSGLEHLVIANADSDSEIFVWNSIDNLFTKLLDCPPCYSLYPVIAPTYNGGSTSLLACANYGDGSMSLTSSVYEVTTTGDGSDFIARSGELTFEPDMRTLTVIVPIVNDEIPESDESFTVTLSDPTGGAEIGSYGEVTVTILSNDNAHGIIGFVEDQLQTEAEETASDNTVSLTVERLQGTVGQVIVNWEASQDAAADISPVSGQVVFLDGERYSVLTLSILADTLPELAESYVITLTNITETGSQRPDRGSQLNPQRSSVLLTILPNDSPHGVVGWTSDSLRVIVPETERQSTVTLTIGREQGTLGDLQISYSTASASGLNLPVSNLATPGQDYVYKSGSVIMRENITQATVTVDILPDNAPEGDETFLMNITSVQLLGSSPFDYGPGIRRPGLEFAEIIIDENDDAQGYLQFNVTKAVRYAKNADGHVETYEGAGTASVLRLQVIRVVGMFGPVSVDWVASPDTARLNEDYRPASGTVSFPDLSTSQYIDIVIVDDDVPEFPETFNVQLRNPTGGAKLGVEISVTAVILQNDSPYGLFQFPDTDLAKSVSESATNDDPAGVVVFTVERVQGLLGTVQVDWRLESAAQYDLTPIFGSLTFSPGQMTSTITLRTYPDDILEGEERFTLSLTNANNGAEVSPVRGSATVIIQPDTGAAGLVAIVPASRNVLVGEPADNYDGSASLSLTRGVGIYGTVQVTWLLTPSEADTFQQTSGLVVFQDRQQNVTFDIQTRDDNVPEVRRTYTLQLAGVTGGAQIDQTSDTADVTVVASDYPYGRFEFQHERVAVSEDLQEVVILVLRRDGPLGQVRITYSTTPGTATPGLDYRTRNGELIFNDQEEFKSITIQIQPDALPEGPETFFVNLTSIQLLAPMDPDFSVQEGGLQLDLPPIIGSVPTVEVTILKNDNAEGVIQFAAEALDFAVQEDVNIARVPVVRNFGTFGQVTAKYTSRNVGATPGADYDVLGTEVVFMDGQDRAFIEVRIYDDLIREYDEKFELTITETTGGAQLGTALTSQVTISRSDSPSGLVGFVGETEIAMDNPSRQETLTFNIERSEGLLGQIQVRWRILGPNSDAPVQVTNDLMLTNNPTAQVLEGVFNFNANEGGPSSRKSFQITVQPYPGPEVQEVFNIVIYEVVGGADIDQAKDNITLTIRKHGDPNGVVEFVDVDNQQYTEPTTDAGRSITLPIMRTLGTMGDIQAKDALASKKMVMWEVRQQTSGGGNISASADVSPSSGVASFSDGVATSAVTFTLLADAVPELQETFSVALVGVQGGAEIANNKNTARFFVSANDDPHGVFAVFEEYQTVIVMTAQSRAVRVNVTRLQGTAGTIRVDFDISYSQAAVGRSYTTVPSGSVRFGDGDTYAIEDVPVTEGVFLPVGSTFAVTLTDVVPQGTLESGLLPRIDPNHRTAMAVVPQAAGNSHIGFESLVVNVNEDTLQAELTVTRVGAYKQVTVHWQAESQENLPEGFVPGIISPVESTLTMPNGVSTRSFIVQLSPSPGSRELFAVRLTAVTPAGGEALLTDGRLVAQIEPNGVIQFAVDSREVTVTENQQQVSLTVERQFGVLNNTRIMYMTSSGTAVAGQDFEPVTSGSIVMESGERTVQILVPLLQDTLNIPELDEFFFVNITSVEVLPSTRETGVSPRLNPEFSVAKITIQQNDNPYGVFSFTQSEVTTTEDSTDGTGTKIIYITVMRTGGTFGAVSVSVRSTGGGEAWTQNPDAPGLQAAMAADLRERVTVGQDYSSALDVTLSFQEGERESTVPFSITDDSIPEPTEVLFLYLTNPTGGAKVADPRTDNGEQGYLTVVIAGNDGQNGEIGFITRSLYEEVYEDDTGSVDLVIDRGSNFFEDVRVYWRATFNKSSVVLIKNGVSLLSELEAVQGDVLCVSGMATCTITVQLVNDLKPEFPVMFYVQLYQVGPGAQINPAASFSEVTMEKSDYPYGLLQFGMDSRSVVLNAASRIVRLMVSREFGLTERATVKYRTQQSGTQTVAGVTMYQAVEGRDYVRAEGQLEFVAGRSGAPIEITLTPDTVSSESYPKRFQVQLYDADPQEATISTQYGIADVTIAVDETTEDLWEIWAEAQTDLSDRSIDQILERLVTASDPELTQEQLGVSLNTMEQIIQEGESRELSSGSKTIMYEFFCKLLDSERMDTRGCSKCNELLKRFALMLLTGVSCNQVQPSSLILDSCSNLVVSPIRQVPNRINGYTYEGKRGDYFKLPDTLLSSPGTANVTCQDLYFIEYTSQQWFSPVDSPVVGQKVISVSMRDREFTNLNPDDPVKYLIHTVDQRITPEGASCVTWNPTTSWQTTGCRVLNDQSNYVECACTHMSDYAAQAKTDNLAGYTNYVYAACFITIIGMALTILAHHLCNMYSMFSYKLHMHLAFACMATQIAFTVGAYISSTLDQGSCAALGIVLHYFFLAQFTWMFIQAVNFYRILVMNDEHTENKYMLFFVLGWGLPVLVVGVFIIVVFAVWQWDITTLYADVHGNGDMCLIPNGYAALAGVVGPALLCLVVVIGVCFQAYQVTQQWKMYDDIYRGRYNANEVPLILFMYLFVVLTWVFGGLHLAYGYLWLLVIFCIFNVLQGVYMLVVYVLLRNQLCWPVKASYELQTPAENGMMPQIVYSHDGSLAGSTMKLVGQDDIGESSDWGHDGLGSLTPSNLKKYSPATPGNIYITTPTRSPVDDQDLQEEQEFDDLIFALKTGAPFDSSGEEERPQSRNQSQLTNDLDYSGDSNEHYEMRRINIADTHL</sequence>
<comment type="function">
    <text evidence="1">Receptor that may have an important role in cell/cell signaling during nervous system formation.</text>
</comment>
<dbReference type="Pfam" id="PF01825">
    <property type="entry name" value="GPS"/>
    <property type="match status" value="1"/>
</dbReference>
<dbReference type="InterPro" id="IPR046338">
    <property type="entry name" value="GAIN_dom_sf"/>
</dbReference>
<comment type="subcellular location">
    <subcellularLocation>
        <location evidence="3">Cell projection</location>
        <location evidence="3">Stereocilium</location>
    </subcellularLocation>
    <subcellularLocation>
        <location evidence="2">Membrane</location>
        <topology evidence="2">Multi-pass membrane protein</topology>
    </subcellularLocation>
</comment>
<feature type="domain" description="GAIN-B" evidence="17">
    <location>
        <begin position="5697"/>
        <end position="5856"/>
    </location>
</feature>
<feature type="transmembrane region" description="Helical" evidence="13">
    <location>
        <begin position="5964"/>
        <end position="5991"/>
    </location>
</feature>
<accession>A0A8J9ZI83</accession>
<evidence type="ECO:0000259" key="15">
    <source>
        <dbReference type="PROSITE" id="PS50025"/>
    </source>
</evidence>
<dbReference type="Pfam" id="PF03736">
    <property type="entry name" value="EPTP"/>
    <property type="match status" value="4"/>
</dbReference>
<proteinExistence type="predicted"/>
<dbReference type="InterPro" id="IPR005492">
    <property type="entry name" value="EPTP"/>
</dbReference>
<organism evidence="19 20">
    <name type="scientific">Branchiostoma lanceolatum</name>
    <name type="common">Common lancelet</name>
    <name type="synonym">Amphioxus lanceolatum</name>
    <dbReference type="NCBI Taxonomy" id="7740"/>
    <lineage>
        <taxon>Eukaryota</taxon>
        <taxon>Metazoa</taxon>
        <taxon>Chordata</taxon>
        <taxon>Cephalochordata</taxon>
        <taxon>Leptocardii</taxon>
        <taxon>Amphioxiformes</taxon>
        <taxon>Branchiostomatidae</taxon>
        <taxon>Branchiostoma</taxon>
    </lineage>
</organism>
<dbReference type="InterPro" id="IPR009039">
    <property type="entry name" value="EAR"/>
</dbReference>
<feature type="region of interest" description="Disordered" evidence="12">
    <location>
        <begin position="6220"/>
        <end position="6250"/>
    </location>
</feature>
<dbReference type="InterPro" id="IPR003644">
    <property type="entry name" value="Calx_beta"/>
</dbReference>
<dbReference type="GO" id="GO:0016020">
    <property type="term" value="C:membrane"/>
    <property type="evidence" value="ECO:0007669"/>
    <property type="project" value="UniProtKB-SubCell"/>
</dbReference>
<dbReference type="Pfam" id="PF03160">
    <property type="entry name" value="Calx-beta"/>
    <property type="match status" value="35"/>
</dbReference>
<keyword evidence="8 13" id="KW-1133">Transmembrane helix</keyword>
<evidence type="ECO:0000259" key="18">
    <source>
        <dbReference type="PROSITE" id="PS50261"/>
    </source>
</evidence>
<gene>
    <name evidence="19" type="primary">ADGRV1</name>
    <name evidence="19" type="ORF">BLAG_LOCUS13393</name>
</gene>
<dbReference type="CDD" id="cd13952">
    <property type="entry name" value="7tm_classB"/>
    <property type="match status" value="1"/>
</dbReference>
<dbReference type="GO" id="GO:0010855">
    <property type="term" value="F:adenylate cyclase inhibitor activity"/>
    <property type="evidence" value="ECO:0007669"/>
    <property type="project" value="TreeGrafter"/>
</dbReference>
<evidence type="ECO:0000256" key="12">
    <source>
        <dbReference type="SAM" id="MobiDB-lite"/>
    </source>
</evidence>
<feature type="transmembrane region" description="Helical" evidence="13">
    <location>
        <begin position="6085"/>
        <end position="6110"/>
    </location>
</feature>
<name>A0A8J9ZI83_BRALA</name>
<keyword evidence="20" id="KW-1185">Reference proteome</keyword>
<evidence type="ECO:0000313" key="19">
    <source>
        <dbReference type="EMBL" id="CAH1253736.1"/>
    </source>
</evidence>
<dbReference type="Gene3D" id="2.60.120.200">
    <property type="match status" value="1"/>
</dbReference>
<evidence type="ECO:0000256" key="6">
    <source>
        <dbReference type="ARBA" id="ARBA00022737"/>
    </source>
</evidence>
<dbReference type="InterPro" id="IPR000832">
    <property type="entry name" value="GPCR_2_secretin-like"/>
</dbReference>
<dbReference type="SMART" id="SM00237">
    <property type="entry name" value="Calx_beta"/>
    <property type="match status" value="24"/>
</dbReference>
<dbReference type="GO" id="GO:0005737">
    <property type="term" value="C:cytoplasm"/>
    <property type="evidence" value="ECO:0007669"/>
    <property type="project" value="TreeGrafter"/>
</dbReference>
<evidence type="ECO:0000256" key="9">
    <source>
        <dbReference type="ARBA" id="ARBA00023136"/>
    </source>
</evidence>
<feature type="transmembrane region" description="Helical" evidence="13">
    <location>
        <begin position="6011"/>
        <end position="6038"/>
    </location>
</feature>
<dbReference type="PANTHER" id="PTHR46682:SF1">
    <property type="entry name" value="ADHESION G-PROTEIN COUPLED RECEPTOR V1"/>
    <property type="match status" value="1"/>
</dbReference>
<evidence type="ECO:0000256" key="13">
    <source>
        <dbReference type="SAM" id="Phobius"/>
    </source>
</evidence>
<dbReference type="InterPro" id="IPR000595">
    <property type="entry name" value="cNMP-bd_dom"/>
</dbReference>
<dbReference type="InterPro" id="IPR001791">
    <property type="entry name" value="Laminin_G"/>
</dbReference>
<dbReference type="GO" id="GO:0004930">
    <property type="term" value="F:G protein-coupled receptor activity"/>
    <property type="evidence" value="ECO:0007669"/>
    <property type="project" value="InterPro"/>
</dbReference>
<comment type="caution">
    <text evidence="11">Lacks conserved residue(s) required for the propagation of feature annotation.</text>
</comment>
<dbReference type="InterPro" id="IPR017981">
    <property type="entry name" value="GPCR_2-like_7TM"/>
</dbReference>
<dbReference type="InterPro" id="IPR013320">
    <property type="entry name" value="ConA-like_dom_sf"/>
</dbReference>
<feature type="signal peptide" evidence="14">
    <location>
        <begin position="1"/>
        <end position="21"/>
    </location>
</feature>
<dbReference type="SUPFAM" id="SSF141072">
    <property type="entry name" value="CalX-like"/>
    <property type="match status" value="40"/>
</dbReference>
<dbReference type="SMART" id="SM00303">
    <property type="entry name" value="GPS"/>
    <property type="match status" value="1"/>
</dbReference>
<dbReference type="InterPro" id="IPR038081">
    <property type="entry name" value="CalX-like_sf"/>
</dbReference>
<dbReference type="GO" id="GO:0032420">
    <property type="term" value="C:stereocilium"/>
    <property type="evidence" value="ECO:0007669"/>
    <property type="project" value="UniProtKB-SubCell"/>
</dbReference>
<reference evidence="19" key="1">
    <citation type="submission" date="2022-01" db="EMBL/GenBank/DDBJ databases">
        <authorList>
            <person name="Braso-Vives M."/>
        </authorList>
    </citation>
    <scope>NUCLEOTIDE SEQUENCE</scope>
</reference>
<evidence type="ECO:0000256" key="5">
    <source>
        <dbReference type="ARBA" id="ARBA00022729"/>
    </source>
</evidence>
<protein>
    <submittedName>
        <fullName evidence="19">ADGRV1 protein</fullName>
    </submittedName>
</protein>
<feature type="compositionally biased region" description="Polar residues" evidence="12">
    <location>
        <begin position="6232"/>
        <end position="6242"/>
    </location>
</feature>
<dbReference type="FunFam" id="2.60.40.2030:FF:000017">
    <property type="entry name" value="Adhesion G protein-coupled receptor V1"/>
    <property type="match status" value="3"/>
</dbReference>
<dbReference type="Gene3D" id="1.20.1070.10">
    <property type="entry name" value="Rhodopsin 7-helix transmembrane proteins"/>
    <property type="match status" value="1"/>
</dbReference>
<evidence type="ECO:0000256" key="10">
    <source>
        <dbReference type="ARBA" id="ARBA00023157"/>
    </source>
</evidence>
<dbReference type="Gene3D" id="2.60.40.2030">
    <property type="match status" value="36"/>
</dbReference>
<dbReference type="PANTHER" id="PTHR46682">
    <property type="entry name" value="ADHESION G-PROTEIN COUPLED RECEPTOR V1"/>
    <property type="match status" value="1"/>
</dbReference>
<dbReference type="Proteomes" id="UP000838412">
    <property type="component" value="Chromosome 2"/>
</dbReference>
<keyword evidence="5 14" id="KW-0732">Signal</keyword>
<evidence type="ECO:0000313" key="20">
    <source>
        <dbReference type="Proteomes" id="UP000838412"/>
    </source>
</evidence>
<dbReference type="GO" id="GO:0001965">
    <property type="term" value="F:G-protein alpha-subunit binding"/>
    <property type="evidence" value="ECO:0007669"/>
    <property type="project" value="TreeGrafter"/>
</dbReference>
<dbReference type="Gene3D" id="2.60.220.50">
    <property type="match status" value="1"/>
</dbReference>
<dbReference type="GO" id="GO:0071277">
    <property type="term" value="P:cellular response to calcium ion"/>
    <property type="evidence" value="ECO:0007669"/>
    <property type="project" value="TreeGrafter"/>
</dbReference>
<evidence type="ECO:0000256" key="4">
    <source>
        <dbReference type="ARBA" id="ARBA00022692"/>
    </source>
</evidence>
<feature type="domain" description="Cyclic nucleotide-binding" evidence="16">
    <location>
        <begin position="2921"/>
        <end position="2976"/>
    </location>
</feature>
<feature type="transmembrane region" description="Helical" evidence="13">
    <location>
        <begin position="5861"/>
        <end position="5883"/>
    </location>
</feature>
<dbReference type="GO" id="GO:0007166">
    <property type="term" value="P:cell surface receptor signaling pathway"/>
    <property type="evidence" value="ECO:0007669"/>
    <property type="project" value="InterPro"/>
</dbReference>
<evidence type="ECO:0000256" key="7">
    <source>
        <dbReference type="ARBA" id="ARBA00022837"/>
    </source>
</evidence>
<keyword evidence="4 13" id="KW-0812">Transmembrane</keyword>
<evidence type="ECO:0000256" key="8">
    <source>
        <dbReference type="ARBA" id="ARBA00022989"/>
    </source>
</evidence>
<dbReference type="OrthoDB" id="2324346at2759"/>
<keyword evidence="9 13" id="KW-0472">Membrane</keyword>
<dbReference type="Pfam" id="PF00024">
    <property type="entry name" value="PAN_1"/>
    <property type="match status" value="1"/>
</dbReference>
<dbReference type="SUPFAM" id="SSF49899">
    <property type="entry name" value="Concanavalin A-like lectins/glucanases"/>
    <property type="match status" value="1"/>
</dbReference>
<feature type="transmembrane region" description="Helical" evidence="13">
    <location>
        <begin position="5895"/>
        <end position="5916"/>
    </location>
</feature>
<dbReference type="SMART" id="SM00282">
    <property type="entry name" value="LamG"/>
    <property type="match status" value="1"/>
</dbReference>
<dbReference type="InterPro" id="IPR000203">
    <property type="entry name" value="GPS"/>
</dbReference>
<dbReference type="PROSITE" id="PS50025">
    <property type="entry name" value="LAM_G_DOMAIN"/>
    <property type="match status" value="1"/>
</dbReference>
<keyword evidence="10" id="KW-1015">Disulfide bond</keyword>
<dbReference type="InterPro" id="IPR057244">
    <property type="entry name" value="GAIN_B"/>
</dbReference>
<evidence type="ECO:0000259" key="17">
    <source>
        <dbReference type="PROSITE" id="PS50221"/>
    </source>
</evidence>
<dbReference type="PROSITE" id="PS50221">
    <property type="entry name" value="GAIN_B"/>
    <property type="match status" value="1"/>
</dbReference>
<evidence type="ECO:0000256" key="11">
    <source>
        <dbReference type="PROSITE-ProRule" id="PRU00122"/>
    </source>
</evidence>
<evidence type="ECO:0000256" key="14">
    <source>
        <dbReference type="SAM" id="SignalP"/>
    </source>
</evidence>
<dbReference type="Pfam" id="PF13385">
    <property type="entry name" value="Laminin_G_3"/>
    <property type="match status" value="1"/>
</dbReference>
<evidence type="ECO:0000259" key="16">
    <source>
        <dbReference type="PROSITE" id="PS50042"/>
    </source>
</evidence>
<keyword evidence="7" id="KW-0106">Calcium</keyword>
<dbReference type="PROSITE" id="PS50042">
    <property type="entry name" value="CNMP_BINDING_3"/>
    <property type="match status" value="1"/>
</dbReference>
<evidence type="ECO:0000256" key="3">
    <source>
        <dbReference type="ARBA" id="ARBA00004645"/>
    </source>
</evidence>
<evidence type="ECO:0000256" key="1">
    <source>
        <dbReference type="ARBA" id="ARBA00002066"/>
    </source>
</evidence>
<dbReference type="InterPro" id="IPR026919">
    <property type="entry name" value="ADGRV1"/>
</dbReference>
<dbReference type="PROSITE" id="PS50261">
    <property type="entry name" value="G_PROTEIN_RECEP_F2_4"/>
    <property type="match status" value="1"/>
</dbReference>
<feature type="transmembrane region" description="Helical" evidence="13">
    <location>
        <begin position="5928"/>
        <end position="5952"/>
    </location>
</feature>
<dbReference type="InterPro" id="IPR003609">
    <property type="entry name" value="Pan_app"/>
</dbReference>